<reference evidence="2" key="1">
    <citation type="submission" date="2020-09" db="EMBL/GenBank/DDBJ databases">
        <title>Genome-Enabled Discovery of Anthraquinone Biosynthesis in Senna tora.</title>
        <authorList>
            <person name="Kang S.-H."/>
            <person name="Pandey R.P."/>
            <person name="Lee C.-M."/>
            <person name="Sim J.-S."/>
            <person name="Jeong J.-T."/>
            <person name="Choi B.-S."/>
            <person name="Jung M."/>
            <person name="Ginzburg D."/>
            <person name="Zhao K."/>
            <person name="Won S.Y."/>
            <person name="Oh T.-J."/>
            <person name="Yu Y."/>
            <person name="Kim N.-H."/>
            <person name="Lee O.R."/>
            <person name="Lee T.-H."/>
            <person name="Bashyal P."/>
            <person name="Kim T.-S."/>
            <person name="Lee W.-H."/>
            <person name="Kawkins C."/>
            <person name="Kim C.-K."/>
            <person name="Kim J.S."/>
            <person name="Ahn B.O."/>
            <person name="Rhee S.Y."/>
            <person name="Sohng J.K."/>
        </authorList>
    </citation>
    <scope>NUCLEOTIDE SEQUENCE</scope>
    <source>
        <tissue evidence="2">Leaf</tissue>
    </source>
</reference>
<name>A0A834TQM4_9FABA</name>
<keyword evidence="3" id="KW-1185">Reference proteome</keyword>
<evidence type="ECO:0000313" key="3">
    <source>
        <dbReference type="Proteomes" id="UP000634136"/>
    </source>
</evidence>
<sequence>MANAYMEEAESNQDLKQAPCMGMT</sequence>
<comment type="caution">
    <text evidence="2">The sequence shown here is derived from an EMBL/GenBank/DDBJ whole genome shotgun (WGS) entry which is preliminary data.</text>
</comment>
<organism evidence="2 3">
    <name type="scientific">Senna tora</name>
    <dbReference type="NCBI Taxonomy" id="362788"/>
    <lineage>
        <taxon>Eukaryota</taxon>
        <taxon>Viridiplantae</taxon>
        <taxon>Streptophyta</taxon>
        <taxon>Embryophyta</taxon>
        <taxon>Tracheophyta</taxon>
        <taxon>Spermatophyta</taxon>
        <taxon>Magnoliopsida</taxon>
        <taxon>eudicotyledons</taxon>
        <taxon>Gunneridae</taxon>
        <taxon>Pentapetalae</taxon>
        <taxon>rosids</taxon>
        <taxon>fabids</taxon>
        <taxon>Fabales</taxon>
        <taxon>Fabaceae</taxon>
        <taxon>Caesalpinioideae</taxon>
        <taxon>Cassia clade</taxon>
        <taxon>Senna</taxon>
    </lineage>
</organism>
<dbReference type="Proteomes" id="UP000634136">
    <property type="component" value="Unassembled WGS sequence"/>
</dbReference>
<accession>A0A834TQM4</accession>
<evidence type="ECO:0000256" key="1">
    <source>
        <dbReference type="SAM" id="MobiDB-lite"/>
    </source>
</evidence>
<feature type="region of interest" description="Disordered" evidence="1">
    <location>
        <begin position="1"/>
        <end position="24"/>
    </location>
</feature>
<gene>
    <name evidence="2" type="ORF">G2W53_016345</name>
</gene>
<evidence type="ECO:0000313" key="2">
    <source>
        <dbReference type="EMBL" id="KAF7825181.1"/>
    </source>
</evidence>
<proteinExistence type="predicted"/>
<protein>
    <submittedName>
        <fullName evidence="2">Uncharacterized protein</fullName>
    </submittedName>
</protein>
<dbReference type="AlphaFoldDB" id="A0A834TQM4"/>
<dbReference type="EMBL" id="JAAIUW010000006">
    <property type="protein sequence ID" value="KAF7825181.1"/>
    <property type="molecule type" value="Genomic_DNA"/>
</dbReference>